<evidence type="ECO:0000256" key="1">
    <source>
        <dbReference type="SAM" id="MobiDB-lite"/>
    </source>
</evidence>
<sequence length="77" mass="8975">MAKNLWLVWWSLVEFFPTPETAVRTGPPSLVLSSQKETTEQQKPSGELLQYDSCYERYNHLLLHLLSFILIVVKPWA</sequence>
<feature type="chain" id="PRO_5009620981" evidence="2">
    <location>
        <begin position="23"/>
        <end position="77"/>
    </location>
</feature>
<reference evidence="3" key="1">
    <citation type="submission" date="2016-07" db="EMBL/GenBank/DDBJ databases">
        <title>De novo transcriptome assembly of four accessions of the metal hyperaccumulator plant Noccaea caerulescens.</title>
        <authorList>
            <person name="Blande D."/>
            <person name="Halimaa P."/>
            <person name="Tervahauta A.I."/>
            <person name="Aarts M.G."/>
            <person name="Karenlampi S.O."/>
        </authorList>
    </citation>
    <scope>NUCLEOTIDE SEQUENCE</scope>
</reference>
<dbReference type="AlphaFoldDB" id="A0A1J3EPU0"/>
<feature type="compositionally biased region" description="Polar residues" evidence="1">
    <location>
        <begin position="31"/>
        <end position="44"/>
    </location>
</feature>
<accession>A0A1J3EPU0</accession>
<dbReference type="EMBL" id="GEVK01018766">
    <property type="protein sequence ID" value="JAU34066.1"/>
    <property type="molecule type" value="Transcribed_RNA"/>
</dbReference>
<organism evidence="3">
    <name type="scientific">Noccaea caerulescens</name>
    <name type="common">Alpine penny-cress</name>
    <name type="synonym">Thlaspi caerulescens</name>
    <dbReference type="NCBI Taxonomy" id="107243"/>
    <lineage>
        <taxon>Eukaryota</taxon>
        <taxon>Viridiplantae</taxon>
        <taxon>Streptophyta</taxon>
        <taxon>Embryophyta</taxon>
        <taxon>Tracheophyta</taxon>
        <taxon>Spermatophyta</taxon>
        <taxon>Magnoliopsida</taxon>
        <taxon>eudicotyledons</taxon>
        <taxon>Gunneridae</taxon>
        <taxon>Pentapetalae</taxon>
        <taxon>rosids</taxon>
        <taxon>malvids</taxon>
        <taxon>Brassicales</taxon>
        <taxon>Brassicaceae</taxon>
        <taxon>Coluteocarpeae</taxon>
        <taxon>Noccaea</taxon>
    </lineage>
</organism>
<proteinExistence type="predicted"/>
<name>A0A1J3EPU0_NOCCA</name>
<evidence type="ECO:0000313" key="3">
    <source>
        <dbReference type="EMBL" id="JAU34066.1"/>
    </source>
</evidence>
<protein>
    <submittedName>
        <fullName evidence="3">Uncharacterized protein</fullName>
    </submittedName>
</protein>
<keyword evidence="2" id="KW-0732">Signal</keyword>
<evidence type="ECO:0000256" key="2">
    <source>
        <dbReference type="SAM" id="SignalP"/>
    </source>
</evidence>
<feature type="region of interest" description="Disordered" evidence="1">
    <location>
        <begin position="23"/>
        <end position="44"/>
    </location>
</feature>
<gene>
    <name evidence="3" type="ORF">LC_TR15554_c9_g1_i1_g.53565</name>
</gene>
<feature type="signal peptide" evidence="2">
    <location>
        <begin position="1"/>
        <end position="22"/>
    </location>
</feature>